<dbReference type="RefSeq" id="WP_406580336.1">
    <property type="nucleotide sequence ID" value="NZ_JBJHQH010000005.1"/>
</dbReference>
<keyword evidence="2" id="KW-1185">Reference proteome</keyword>
<reference evidence="1 2" key="1">
    <citation type="submission" date="2024-11" db="EMBL/GenBank/DDBJ databases">
        <authorList>
            <person name="Lucas J.A."/>
        </authorList>
    </citation>
    <scope>NUCLEOTIDE SEQUENCE [LARGE SCALE GENOMIC DNA]</scope>
    <source>
        <strain evidence="1 2">Z 5.4</strain>
    </source>
</reference>
<evidence type="ECO:0000313" key="2">
    <source>
        <dbReference type="Proteomes" id="UP001623041"/>
    </source>
</evidence>
<sequence>MAEQRGPRYVTRSINKELNIEIQALLWELLDTIAVKRKDKMDYLQVFEIVNDRNNIKIINHQEQPAMKEELMIKRGSMEVKNTTVWIIDDLEYQTMLFPKDY</sequence>
<dbReference type="EMBL" id="JBJHQH010000005">
    <property type="protein sequence ID" value="MFK9091717.1"/>
    <property type="molecule type" value="Genomic_DNA"/>
</dbReference>
<dbReference type="Pfam" id="PF06124">
    <property type="entry name" value="DUF960"/>
    <property type="match status" value="1"/>
</dbReference>
<gene>
    <name evidence="1" type="ORF">ACJEBI_09490</name>
</gene>
<evidence type="ECO:0000313" key="1">
    <source>
        <dbReference type="EMBL" id="MFK9091717.1"/>
    </source>
</evidence>
<comment type="caution">
    <text evidence="1">The sequence shown here is derived from an EMBL/GenBank/DDBJ whole genome shotgun (WGS) entry which is preliminary data.</text>
</comment>
<proteinExistence type="predicted"/>
<dbReference type="Proteomes" id="UP001623041">
    <property type="component" value="Unassembled WGS sequence"/>
</dbReference>
<dbReference type="Gene3D" id="3.10.450.150">
    <property type="entry name" value="enterococcus faecalis protein"/>
    <property type="match status" value="1"/>
</dbReference>
<dbReference type="InterPro" id="IPR009303">
    <property type="entry name" value="DUF960"/>
</dbReference>
<protein>
    <submittedName>
        <fullName evidence="1">DUF960 family protein</fullName>
    </submittedName>
</protein>
<organism evidence="1 2">
    <name type="scientific">Bacillus salipaludis</name>
    <dbReference type="NCBI Taxonomy" id="2547811"/>
    <lineage>
        <taxon>Bacteria</taxon>
        <taxon>Bacillati</taxon>
        <taxon>Bacillota</taxon>
        <taxon>Bacilli</taxon>
        <taxon>Bacillales</taxon>
        <taxon>Bacillaceae</taxon>
        <taxon>Bacillus</taxon>
    </lineage>
</organism>
<name>A0ABW8RGB9_9BACI</name>
<accession>A0ABW8RGB9</accession>